<organism evidence="4 5">
    <name type="scientific">Limimaricola soesokkakensis</name>
    <dbReference type="NCBI Taxonomy" id="1343159"/>
    <lineage>
        <taxon>Bacteria</taxon>
        <taxon>Pseudomonadati</taxon>
        <taxon>Pseudomonadota</taxon>
        <taxon>Alphaproteobacteria</taxon>
        <taxon>Rhodobacterales</taxon>
        <taxon>Paracoccaceae</taxon>
        <taxon>Limimaricola</taxon>
    </lineage>
</organism>
<dbReference type="Gene3D" id="2.150.10.10">
    <property type="entry name" value="Serralysin-like metalloprotease, C-terminal"/>
    <property type="match status" value="2"/>
</dbReference>
<proteinExistence type="predicted"/>
<gene>
    <name evidence="4" type="primary">hlyA_1</name>
    <name evidence="3" type="ORF">CLV79_103390</name>
    <name evidence="4" type="ORF">LOS8367_00007</name>
</gene>
<dbReference type="PRINTS" id="PR00313">
    <property type="entry name" value="CABNDNGRPT"/>
</dbReference>
<dbReference type="GO" id="GO:0005509">
    <property type="term" value="F:calcium ion binding"/>
    <property type="evidence" value="ECO:0007669"/>
    <property type="project" value="InterPro"/>
</dbReference>
<evidence type="ECO:0000256" key="2">
    <source>
        <dbReference type="ARBA" id="ARBA00022525"/>
    </source>
</evidence>
<accession>A0A1X6Y6F9</accession>
<evidence type="ECO:0000313" key="3">
    <source>
        <dbReference type="EMBL" id="PSK87339.1"/>
    </source>
</evidence>
<dbReference type="GO" id="GO:0005576">
    <property type="term" value="C:extracellular region"/>
    <property type="evidence" value="ECO:0007669"/>
    <property type="project" value="UniProtKB-SubCell"/>
</dbReference>
<keyword evidence="6" id="KW-1185">Reference proteome</keyword>
<dbReference type="PROSITE" id="PS00330">
    <property type="entry name" value="HEMOLYSIN_CALCIUM"/>
    <property type="match status" value="5"/>
</dbReference>
<sequence>MAHLDSSYGSFETFLRGSEGTWAVDLTALNNSGVYGSAIVSLGQAEDTPYINVAILAENLTPDMAHAQHIHGVFDDEGNPANSRTPTLPDDADGDGFVEVLEGVPAYGDILLSLTGTDGMSPMADSQGQLSYIQSFDLTDMDNLKSPVTDRQYDMEDLMPLVLREIVLHGQNVDGGYGEGTDGEINGEQDGYVGILPVAAGEIMEIDLEQALDLLAGQRASASGKFGLSASDDVFNAGAGDDVVKGFKGNDVLDGGADNDVLRGFAGDDRLDGGTGDDLLAGGAGADVLAGGKGNDTLNGKAGADILIGNQQRDTLNGGAGDDNLLGNLGRDTLDGGDGADILNGGRHNDVLTGGDGADIFAFRSQRDGDDIITDFEDGSDLLDFTRTSLEFEDLTIENQGDDAVISYGNSQITLLGIDAGAIDRDDFLI</sequence>
<dbReference type="Proteomes" id="UP000193495">
    <property type="component" value="Unassembled WGS sequence"/>
</dbReference>
<evidence type="ECO:0000313" key="4">
    <source>
        <dbReference type="EMBL" id="SLN11780.1"/>
    </source>
</evidence>
<evidence type="ECO:0000313" key="5">
    <source>
        <dbReference type="Proteomes" id="UP000193495"/>
    </source>
</evidence>
<dbReference type="AlphaFoldDB" id="A0A1X6Y6F9"/>
<evidence type="ECO:0000313" key="6">
    <source>
        <dbReference type="Proteomes" id="UP000240624"/>
    </source>
</evidence>
<dbReference type="InterPro" id="IPR018511">
    <property type="entry name" value="Hemolysin-typ_Ca-bd_CS"/>
</dbReference>
<reference evidence="3 6" key="2">
    <citation type="submission" date="2018-03" db="EMBL/GenBank/DDBJ databases">
        <title>Genomic Encyclopedia of Archaeal and Bacterial Type Strains, Phase II (KMG-II): from individual species to whole genera.</title>
        <authorList>
            <person name="Goeker M."/>
        </authorList>
    </citation>
    <scope>NUCLEOTIDE SEQUENCE [LARGE SCALE GENOMIC DNA]</scope>
    <source>
        <strain evidence="3 6">DSM 29956</strain>
    </source>
</reference>
<keyword evidence="2" id="KW-0964">Secreted</keyword>
<dbReference type="PANTHER" id="PTHR38340">
    <property type="entry name" value="S-LAYER PROTEIN"/>
    <property type="match status" value="1"/>
</dbReference>
<dbReference type="EMBL" id="PYGB01000003">
    <property type="protein sequence ID" value="PSK87339.1"/>
    <property type="molecule type" value="Genomic_DNA"/>
</dbReference>
<dbReference type="Pfam" id="PF00353">
    <property type="entry name" value="HemolysinCabind"/>
    <property type="match status" value="4"/>
</dbReference>
<protein>
    <submittedName>
        <fullName evidence="3">Hemolysin type calcium-binding protein</fullName>
    </submittedName>
    <submittedName>
        <fullName evidence="4">Hemolysin, plasmid</fullName>
    </submittedName>
</protein>
<reference evidence="4 5" key="1">
    <citation type="submission" date="2017-03" db="EMBL/GenBank/DDBJ databases">
        <authorList>
            <person name="Afonso C.L."/>
            <person name="Miller P.J."/>
            <person name="Scott M.A."/>
            <person name="Spackman E."/>
            <person name="Goraichik I."/>
            <person name="Dimitrov K.M."/>
            <person name="Suarez D.L."/>
            <person name="Swayne D.E."/>
        </authorList>
    </citation>
    <scope>NUCLEOTIDE SEQUENCE [LARGE SCALE GENOMIC DNA]</scope>
    <source>
        <strain evidence="4 5">CECT 8367</strain>
    </source>
</reference>
<dbReference type="EMBL" id="FWFY01000001">
    <property type="protein sequence ID" value="SLN11780.1"/>
    <property type="molecule type" value="Genomic_DNA"/>
</dbReference>
<evidence type="ECO:0000256" key="1">
    <source>
        <dbReference type="ARBA" id="ARBA00004613"/>
    </source>
</evidence>
<dbReference type="InterPro" id="IPR050557">
    <property type="entry name" value="RTX_toxin/Mannuronan_C5-epim"/>
</dbReference>
<comment type="subcellular location">
    <subcellularLocation>
        <location evidence="1">Secreted</location>
    </subcellularLocation>
</comment>
<dbReference type="SUPFAM" id="SSF51120">
    <property type="entry name" value="beta-Roll"/>
    <property type="match status" value="1"/>
</dbReference>
<dbReference type="PANTHER" id="PTHR38340:SF1">
    <property type="entry name" value="S-LAYER PROTEIN"/>
    <property type="match status" value="1"/>
</dbReference>
<dbReference type="Proteomes" id="UP000240624">
    <property type="component" value="Unassembled WGS sequence"/>
</dbReference>
<dbReference type="InterPro" id="IPR011049">
    <property type="entry name" value="Serralysin-like_metalloprot_C"/>
</dbReference>
<dbReference type="InterPro" id="IPR001343">
    <property type="entry name" value="Hemolysn_Ca-bd"/>
</dbReference>
<name>A0A1X6Y6F9_9RHOB</name>